<evidence type="ECO:0000313" key="4">
    <source>
        <dbReference type="Proteomes" id="UP001596356"/>
    </source>
</evidence>
<evidence type="ECO:0000256" key="2">
    <source>
        <dbReference type="SAM" id="SignalP"/>
    </source>
</evidence>
<organism evidence="3 4">
    <name type="scientific">Branchiibius cervicis</name>
    <dbReference type="NCBI Taxonomy" id="908252"/>
    <lineage>
        <taxon>Bacteria</taxon>
        <taxon>Bacillati</taxon>
        <taxon>Actinomycetota</taxon>
        <taxon>Actinomycetes</taxon>
        <taxon>Micrococcales</taxon>
        <taxon>Dermacoccaceae</taxon>
        <taxon>Branchiibius</taxon>
    </lineage>
</organism>
<accession>A0ABW2AQK8</accession>
<proteinExistence type="predicted"/>
<gene>
    <name evidence="3" type="ORF">ACFQBT_03495</name>
</gene>
<name>A0ABW2AQK8_9MICO</name>
<feature type="compositionally biased region" description="Low complexity" evidence="1">
    <location>
        <begin position="35"/>
        <end position="58"/>
    </location>
</feature>
<dbReference type="Proteomes" id="UP001596356">
    <property type="component" value="Unassembled WGS sequence"/>
</dbReference>
<keyword evidence="2" id="KW-0732">Signal</keyword>
<sequence>MNRRTGAVALAAAAMSLSACGAAITLPAIPTASVATSAPSAGSTPAASPTPSAAATTTDGSMRQGLPDEVVDRLTLSRVFLEVAGVQGLHYRLSPRVVAVGNTTDTVLTTLVETANDSIPRIESLTGEHAKDKYLILAAANDSTAQKWTGDSNVADADGITMPYGKAAWIVIPTGHRFSDGGRVIDDDDYFRHVMDHEVFHADTLPVGFDDPSVPEWMVEGYAEWAANQEVSTGPEKEPPARLPSDTEVVNDTDDGYFRAGMFVQYVADRFGTSKALAYYRAMLVATHGSIAEEFHRATGADFTTTVAAWQHQFHEQFESFDPDWQWVSD</sequence>
<feature type="chain" id="PRO_5046281664" description="Peptidase" evidence="2">
    <location>
        <begin position="22"/>
        <end position="330"/>
    </location>
</feature>
<feature type="signal peptide" evidence="2">
    <location>
        <begin position="1"/>
        <end position="21"/>
    </location>
</feature>
<dbReference type="PROSITE" id="PS51257">
    <property type="entry name" value="PROKAR_LIPOPROTEIN"/>
    <property type="match status" value="1"/>
</dbReference>
<dbReference type="RefSeq" id="WP_377820412.1">
    <property type="nucleotide sequence ID" value="NZ_JBHSWJ010000002.1"/>
</dbReference>
<evidence type="ECO:0000256" key="1">
    <source>
        <dbReference type="SAM" id="MobiDB-lite"/>
    </source>
</evidence>
<protein>
    <recommendedName>
        <fullName evidence="5">Peptidase</fullName>
    </recommendedName>
</protein>
<evidence type="ECO:0008006" key="5">
    <source>
        <dbReference type="Google" id="ProtNLM"/>
    </source>
</evidence>
<dbReference type="EMBL" id="JBHSWJ010000002">
    <property type="protein sequence ID" value="MFC6712956.1"/>
    <property type="molecule type" value="Genomic_DNA"/>
</dbReference>
<evidence type="ECO:0000313" key="3">
    <source>
        <dbReference type="EMBL" id="MFC6712956.1"/>
    </source>
</evidence>
<keyword evidence="4" id="KW-1185">Reference proteome</keyword>
<reference evidence="4" key="1">
    <citation type="journal article" date="2019" name="Int. J. Syst. Evol. Microbiol.">
        <title>The Global Catalogue of Microorganisms (GCM) 10K type strain sequencing project: providing services to taxonomists for standard genome sequencing and annotation.</title>
        <authorList>
            <consortium name="The Broad Institute Genomics Platform"/>
            <consortium name="The Broad Institute Genome Sequencing Center for Infectious Disease"/>
            <person name="Wu L."/>
            <person name="Ma J."/>
        </authorList>
    </citation>
    <scope>NUCLEOTIDE SEQUENCE [LARGE SCALE GENOMIC DNA]</scope>
    <source>
        <strain evidence="4">NBRC 106593</strain>
    </source>
</reference>
<feature type="region of interest" description="Disordered" evidence="1">
    <location>
        <begin position="35"/>
        <end position="65"/>
    </location>
</feature>
<comment type="caution">
    <text evidence="3">The sequence shown here is derived from an EMBL/GenBank/DDBJ whole genome shotgun (WGS) entry which is preliminary data.</text>
</comment>